<dbReference type="AlphaFoldDB" id="A0AAD6KZJ4"/>
<reference evidence="1 2" key="1">
    <citation type="journal article" date="2023" name="Int. J. Mol. Sci.">
        <title>De Novo Assembly and Annotation of 11 Diverse Shrub Willow (Salix) Genomes Reveals Novel Gene Organization in Sex-Linked Regions.</title>
        <authorList>
            <person name="Hyden B."/>
            <person name="Feng K."/>
            <person name="Yates T.B."/>
            <person name="Jawdy S."/>
            <person name="Cereghino C."/>
            <person name="Smart L.B."/>
            <person name="Muchero W."/>
        </authorList>
    </citation>
    <scope>NUCLEOTIDE SEQUENCE [LARGE SCALE GENOMIC DNA]</scope>
    <source>
        <tissue evidence="1">Shoot tip</tissue>
    </source>
</reference>
<sequence>MDFVEEMEVDMDMMVLEDIHIDSMKMKKWIKELGGCRGVTGVVFENEQLSAPCPVSHSDSASSSKSKD</sequence>
<dbReference type="Proteomes" id="UP001162972">
    <property type="component" value="Chromosome 10"/>
</dbReference>
<keyword evidence="2" id="KW-1185">Reference proteome</keyword>
<protein>
    <submittedName>
        <fullName evidence="1">Uncharacterized protein</fullName>
    </submittedName>
</protein>
<evidence type="ECO:0000313" key="1">
    <source>
        <dbReference type="EMBL" id="KAJ6432453.1"/>
    </source>
</evidence>
<organism evidence="1 2">
    <name type="scientific">Salix udensis</name>
    <dbReference type="NCBI Taxonomy" id="889485"/>
    <lineage>
        <taxon>Eukaryota</taxon>
        <taxon>Viridiplantae</taxon>
        <taxon>Streptophyta</taxon>
        <taxon>Embryophyta</taxon>
        <taxon>Tracheophyta</taxon>
        <taxon>Spermatophyta</taxon>
        <taxon>Magnoliopsida</taxon>
        <taxon>eudicotyledons</taxon>
        <taxon>Gunneridae</taxon>
        <taxon>Pentapetalae</taxon>
        <taxon>rosids</taxon>
        <taxon>fabids</taxon>
        <taxon>Malpighiales</taxon>
        <taxon>Salicaceae</taxon>
        <taxon>Saliceae</taxon>
        <taxon>Salix</taxon>
    </lineage>
</organism>
<comment type="caution">
    <text evidence="1">The sequence shown here is derived from an EMBL/GenBank/DDBJ whole genome shotgun (WGS) entry which is preliminary data.</text>
</comment>
<evidence type="ECO:0000313" key="2">
    <source>
        <dbReference type="Proteomes" id="UP001162972"/>
    </source>
</evidence>
<dbReference type="EMBL" id="JAPFFJ010000003">
    <property type="protein sequence ID" value="KAJ6432453.1"/>
    <property type="molecule type" value="Genomic_DNA"/>
</dbReference>
<gene>
    <name evidence="1" type="ORF">OIU84_019652</name>
</gene>
<proteinExistence type="predicted"/>
<name>A0AAD6KZJ4_9ROSI</name>
<accession>A0AAD6KZJ4</accession>